<dbReference type="HOGENOM" id="CLU_1042183_0_0_1"/>
<dbReference type="RefSeq" id="XP_016257170.1">
    <property type="nucleotide sequence ID" value="XM_016412445.1"/>
</dbReference>
<organism evidence="1 2">
    <name type="scientific">Exophiala oligosperma</name>
    <dbReference type="NCBI Taxonomy" id="215243"/>
    <lineage>
        <taxon>Eukaryota</taxon>
        <taxon>Fungi</taxon>
        <taxon>Dikarya</taxon>
        <taxon>Ascomycota</taxon>
        <taxon>Pezizomycotina</taxon>
        <taxon>Eurotiomycetes</taxon>
        <taxon>Chaetothyriomycetidae</taxon>
        <taxon>Chaetothyriales</taxon>
        <taxon>Herpotrichiellaceae</taxon>
        <taxon>Exophiala</taxon>
    </lineage>
</organism>
<proteinExistence type="predicted"/>
<accession>A0A0D2DMM1</accession>
<dbReference type="Proteomes" id="UP000053342">
    <property type="component" value="Unassembled WGS sequence"/>
</dbReference>
<sequence>MAAPDRHYRSVHFAIIHWNEARTGSQGDEELLSLRHALMEFNFQPYNITIQRPNPQGSLQDGLKNFYKTLARKQRPRLAILIYSGHAGGTPGASGGLTWFSDTGVPIDWTHVQDNLVQEQQVDTLLVLDCCDAAAAFPPLETNTGTSYELDIFAAVGPDDTTYYGQYTFTKVLTKTLRDLQGNGFTLTQLWLRLQAEGGTRLQNREYYRKEQVLGHRYQGRSNHQANRKATQIETENGYSHEPYQRCLVPSGEGPRLPETQKILRRL</sequence>
<protein>
    <recommendedName>
        <fullName evidence="3">Caspase family p20 domain-containing protein</fullName>
    </recommendedName>
</protein>
<dbReference type="STRING" id="215243.A0A0D2DMM1"/>
<evidence type="ECO:0008006" key="3">
    <source>
        <dbReference type="Google" id="ProtNLM"/>
    </source>
</evidence>
<dbReference type="EMBL" id="KN847347">
    <property type="protein sequence ID" value="KIW36954.1"/>
    <property type="molecule type" value="Genomic_DNA"/>
</dbReference>
<gene>
    <name evidence="1" type="ORF">PV06_10855</name>
</gene>
<name>A0A0D2DMM1_9EURO</name>
<dbReference type="AlphaFoldDB" id="A0A0D2DMM1"/>
<evidence type="ECO:0000313" key="1">
    <source>
        <dbReference type="EMBL" id="KIW36954.1"/>
    </source>
</evidence>
<dbReference type="VEuPathDB" id="FungiDB:PV06_10855"/>
<evidence type="ECO:0000313" key="2">
    <source>
        <dbReference type="Proteomes" id="UP000053342"/>
    </source>
</evidence>
<reference evidence="1 2" key="1">
    <citation type="submission" date="2015-01" db="EMBL/GenBank/DDBJ databases">
        <title>The Genome Sequence of Exophiala oligosperma CBS72588.</title>
        <authorList>
            <consortium name="The Broad Institute Genomics Platform"/>
            <person name="Cuomo C."/>
            <person name="de Hoog S."/>
            <person name="Gorbushina A."/>
            <person name="Stielow B."/>
            <person name="Teixiera M."/>
            <person name="Abouelleil A."/>
            <person name="Chapman S.B."/>
            <person name="Priest M."/>
            <person name="Young S.K."/>
            <person name="Wortman J."/>
            <person name="Nusbaum C."/>
            <person name="Birren B."/>
        </authorList>
    </citation>
    <scope>NUCLEOTIDE SEQUENCE [LARGE SCALE GENOMIC DNA]</scope>
    <source>
        <strain evidence="1 2">CBS 72588</strain>
    </source>
</reference>
<dbReference type="GeneID" id="27362929"/>
<keyword evidence="2" id="KW-1185">Reference proteome</keyword>